<dbReference type="GO" id="GO:0005737">
    <property type="term" value="C:cytoplasm"/>
    <property type="evidence" value="ECO:0007669"/>
    <property type="project" value="TreeGrafter"/>
</dbReference>
<protein>
    <recommendedName>
        <fullName evidence="2">PH domain-containing protein</fullName>
    </recommendedName>
</protein>
<feature type="domain" description="PH" evidence="2">
    <location>
        <begin position="5"/>
        <end position="121"/>
    </location>
</feature>
<evidence type="ECO:0000313" key="3">
    <source>
        <dbReference type="EMBL" id="KAH3776408.1"/>
    </source>
</evidence>
<feature type="compositionally biased region" description="Low complexity" evidence="1">
    <location>
        <begin position="625"/>
        <end position="634"/>
    </location>
</feature>
<sequence>MTDGGVQLSGYIDIKQPAKVKGRKLKSWKKKWVILQEMSIRSAGGRSAAKVDVYADEKTSQSSPADKHTFILEFVTEVRTAKSKTRDHAFEVVEREPVLLFSGATETESQTWVSALMKIFWPEKKKIGDCFAVAILSNEHTRRLVLHGEFLMTVSTESLSIRSEAHNSYEWSLSTLKRFHVEKDAVKPEVELLVIESGPKSESGEAVFKFTADNVGKILDSIKQNIFLAMKQKQSKSNVSPKLRSAVTSQSSTESDLRPRADTSSSVEQRFKELLENNTSGSKLLPGTMTESRQASEVMPEVDDGTPPALPKKKKSIVTFNQSLISNLKPTVDLLSTPNELAANDNDSSDYNKIELNTPNKSKPFVNIVSAFTIANTDIGTTRVLLDERGYSHVDICDRKPVVVDSEKGRSVSNVSSHSSVSFRSVSVGSRDSGIVNTGADNVNSELTEKGRHSHRSTNSFDSAVSTSSAMDQIDMSKAFVSTSSNLTVEIEEIEVTASELEASHYGEIDDEYLQKETLKGENLYADIPAGYKGSEKMIKKRNSAGNMKVSSNDYEDIKNVVRKKNLVKHLGMDPAVDPSSVAPSLPERPASNRLRRKNYSTDKKRFTLPFRIKRDKKTRDRAPSISSSSSGGSETTDKNAELTLKAWPLGNRSTIVDNEELYHPIAIQRFLTDDDGTVGSKKRERSCSLNLNSDIALKRPSVGSTNKENTVWKHNRNGSMQIDTLSYDREISMLNKTDINGGDLSLMPDLLIRNNQNDTGSGFNATSIDNSFRYDYDDEPIYAEVEPTCRSSGDISENPFPNLTTWLPHDVSDVAEVSELNETVFENQTLVVTKQGRDLFNQGFVCEEVDKESERTLVNDSLISSDNVLIDISMSDGSQHNTVAFDIFTLGIWSNMLSSQPLIPLSTNVNNNLSQSVSHNLLHVQLTESESTTAQAQGDVYMDMSACKNESIYVMPSK</sequence>
<comment type="caution">
    <text evidence="3">The sequence shown here is derived from an EMBL/GenBank/DDBJ whole genome shotgun (WGS) entry which is preliminary data.</text>
</comment>
<dbReference type="GO" id="GO:0007169">
    <property type="term" value="P:cell surface receptor protein tyrosine kinase signaling pathway"/>
    <property type="evidence" value="ECO:0007669"/>
    <property type="project" value="TreeGrafter"/>
</dbReference>
<evidence type="ECO:0000259" key="2">
    <source>
        <dbReference type="PROSITE" id="PS50003"/>
    </source>
</evidence>
<dbReference type="Proteomes" id="UP000828390">
    <property type="component" value="Unassembled WGS sequence"/>
</dbReference>
<dbReference type="PANTHER" id="PTHR21258:SF62">
    <property type="entry name" value="INSULIN RECEPTOR SUBSTRATE 1"/>
    <property type="match status" value="1"/>
</dbReference>
<reference evidence="3" key="2">
    <citation type="submission" date="2020-11" db="EMBL/GenBank/DDBJ databases">
        <authorList>
            <person name="McCartney M.A."/>
            <person name="Auch B."/>
            <person name="Kono T."/>
            <person name="Mallez S."/>
            <person name="Becker A."/>
            <person name="Gohl D.M."/>
            <person name="Silverstein K.A.T."/>
            <person name="Koren S."/>
            <person name="Bechman K.B."/>
            <person name="Herman A."/>
            <person name="Abrahante J.E."/>
            <person name="Garbe J."/>
        </authorList>
    </citation>
    <scope>NUCLEOTIDE SEQUENCE</scope>
    <source>
        <strain evidence="3">Duluth1</strain>
        <tissue evidence="3">Whole animal</tissue>
    </source>
</reference>
<dbReference type="InterPro" id="IPR050996">
    <property type="entry name" value="Docking_Protein_DOK"/>
</dbReference>
<feature type="compositionally biased region" description="Polar residues" evidence="1">
    <location>
        <begin position="238"/>
        <end position="254"/>
    </location>
</feature>
<feature type="region of interest" description="Disordered" evidence="1">
    <location>
        <begin position="572"/>
        <end position="640"/>
    </location>
</feature>
<accession>A0A9D4EB05</accession>
<dbReference type="SMART" id="SM01244">
    <property type="entry name" value="IRS"/>
    <property type="match status" value="1"/>
</dbReference>
<keyword evidence="4" id="KW-1185">Reference proteome</keyword>
<dbReference type="CDD" id="cd00821">
    <property type="entry name" value="PH"/>
    <property type="match status" value="1"/>
</dbReference>
<organism evidence="3 4">
    <name type="scientific">Dreissena polymorpha</name>
    <name type="common">Zebra mussel</name>
    <name type="synonym">Mytilus polymorpha</name>
    <dbReference type="NCBI Taxonomy" id="45954"/>
    <lineage>
        <taxon>Eukaryota</taxon>
        <taxon>Metazoa</taxon>
        <taxon>Spiralia</taxon>
        <taxon>Lophotrochozoa</taxon>
        <taxon>Mollusca</taxon>
        <taxon>Bivalvia</taxon>
        <taxon>Autobranchia</taxon>
        <taxon>Heteroconchia</taxon>
        <taxon>Euheterodonta</taxon>
        <taxon>Imparidentia</taxon>
        <taxon>Neoheterodontei</taxon>
        <taxon>Myida</taxon>
        <taxon>Dreissenoidea</taxon>
        <taxon>Dreissenidae</taxon>
        <taxon>Dreissena</taxon>
    </lineage>
</organism>
<dbReference type="InterPro" id="IPR001849">
    <property type="entry name" value="PH_domain"/>
</dbReference>
<reference evidence="3" key="1">
    <citation type="journal article" date="2019" name="bioRxiv">
        <title>The Genome of the Zebra Mussel, Dreissena polymorpha: A Resource for Invasive Species Research.</title>
        <authorList>
            <person name="McCartney M.A."/>
            <person name="Auch B."/>
            <person name="Kono T."/>
            <person name="Mallez S."/>
            <person name="Zhang Y."/>
            <person name="Obille A."/>
            <person name="Becker A."/>
            <person name="Abrahante J.E."/>
            <person name="Garbe J."/>
            <person name="Badalamenti J.P."/>
            <person name="Herman A."/>
            <person name="Mangelson H."/>
            <person name="Liachko I."/>
            <person name="Sullivan S."/>
            <person name="Sone E.D."/>
            <person name="Koren S."/>
            <person name="Silverstein K.A.T."/>
            <person name="Beckman K.B."/>
            <person name="Gohl D.M."/>
        </authorList>
    </citation>
    <scope>NUCLEOTIDE SEQUENCE</scope>
    <source>
        <strain evidence="3">Duluth1</strain>
        <tissue evidence="3">Whole animal</tissue>
    </source>
</reference>
<dbReference type="Pfam" id="PF00169">
    <property type="entry name" value="PH"/>
    <property type="match status" value="1"/>
</dbReference>
<dbReference type="InterPro" id="IPR011993">
    <property type="entry name" value="PH-like_dom_sf"/>
</dbReference>
<dbReference type="EMBL" id="JAIWYP010000009">
    <property type="protein sequence ID" value="KAH3776408.1"/>
    <property type="molecule type" value="Genomic_DNA"/>
</dbReference>
<dbReference type="PANTHER" id="PTHR21258">
    <property type="entry name" value="DOCKING PROTEIN RELATED"/>
    <property type="match status" value="1"/>
</dbReference>
<dbReference type="SUPFAM" id="SSF50729">
    <property type="entry name" value="PH domain-like"/>
    <property type="match status" value="2"/>
</dbReference>
<evidence type="ECO:0000313" key="4">
    <source>
        <dbReference type="Proteomes" id="UP000828390"/>
    </source>
</evidence>
<dbReference type="SMART" id="SM00233">
    <property type="entry name" value="PH"/>
    <property type="match status" value="1"/>
</dbReference>
<proteinExistence type="predicted"/>
<feature type="region of interest" description="Disordered" evidence="1">
    <location>
        <begin position="238"/>
        <end position="310"/>
    </location>
</feature>
<dbReference type="PROSITE" id="PS50003">
    <property type="entry name" value="PH_DOMAIN"/>
    <property type="match status" value="1"/>
</dbReference>
<gene>
    <name evidence="3" type="ORF">DPMN_177831</name>
</gene>
<evidence type="ECO:0000256" key="1">
    <source>
        <dbReference type="SAM" id="MobiDB-lite"/>
    </source>
</evidence>
<dbReference type="OrthoDB" id="6077994at2759"/>
<name>A0A9D4EB05_DREPO</name>
<dbReference type="Gene3D" id="2.30.29.30">
    <property type="entry name" value="Pleckstrin-homology domain (PH domain)/Phosphotyrosine-binding domain (PTB)"/>
    <property type="match status" value="2"/>
</dbReference>
<dbReference type="AlphaFoldDB" id="A0A9D4EB05"/>